<keyword evidence="5" id="KW-1185">Reference proteome</keyword>
<evidence type="ECO:0000313" key="5">
    <source>
        <dbReference type="Proteomes" id="UP000198939"/>
    </source>
</evidence>
<evidence type="ECO:0000256" key="1">
    <source>
        <dbReference type="SAM" id="MobiDB-lite"/>
    </source>
</evidence>
<dbReference type="EMBL" id="FOCV01000137">
    <property type="protein sequence ID" value="SEP37438.1"/>
    <property type="molecule type" value="Genomic_DNA"/>
</dbReference>
<evidence type="ECO:0000313" key="2">
    <source>
        <dbReference type="EMBL" id="SEI22614.1"/>
    </source>
</evidence>
<evidence type="ECO:0000313" key="4">
    <source>
        <dbReference type="Proteomes" id="UP000183063"/>
    </source>
</evidence>
<dbReference type="Proteomes" id="UP000198939">
    <property type="component" value="Unassembled WGS sequence"/>
</dbReference>
<reference evidence="4" key="2">
    <citation type="submission" date="2016-10" db="EMBL/GenBank/DDBJ databases">
        <authorList>
            <person name="Wibberg D."/>
        </authorList>
    </citation>
    <scope>NUCLEOTIDE SEQUENCE [LARGE SCALE GENOMIC DNA]</scope>
</reference>
<name>A0A1H8XDM0_9HYPH</name>
<gene>
    <name evidence="2" type="ORF">RTCCBAU85039_6884</name>
    <name evidence="3" type="ORF">SAMN05216228_11372</name>
</gene>
<evidence type="ECO:0008006" key="6">
    <source>
        <dbReference type="Google" id="ProtNLM"/>
    </source>
</evidence>
<accession>A0A1H8XDM0</accession>
<protein>
    <recommendedName>
        <fullName evidence="6">Transposase InsH N-terminal domain-containing protein</fullName>
    </recommendedName>
</protein>
<sequence length="116" mass="13490">MRQERTVQASVFDLFAEHETGREGLPAEAVLRCALLKQYRQLSSYEERQCGTVVRMTFFAFRRLLRHPRSEPDCKTRLVAKPDPTYIRSLFETAEPTSRLRRTRAQENETILSSGV</sequence>
<organism evidence="2 4">
    <name type="scientific">Rhizobium tibeticum</name>
    <dbReference type="NCBI Taxonomy" id="501024"/>
    <lineage>
        <taxon>Bacteria</taxon>
        <taxon>Pseudomonadati</taxon>
        <taxon>Pseudomonadota</taxon>
        <taxon>Alphaproteobacteria</taxon>
        <taxon>Hyphomicrobiales</taxon>
        <taxon>Rhizobiaceae</taxon>
        <taxon>Rhizobium/Agrobacterium group</taxon>
        <taxon>Rhizobium</taxon>
    </lineage>
</organism>
<dbReference type="EMBL" id="FNXB01000139">
    <property type="protein sequence ID" value="SEI22614.1"/>
    <property type="molecule type" value="Genomic_DNA"/>
</dbReference>
<proteinExistence type="predicted"/>
<dbReference type="Proteomes" id="UP000183063">
    <property type="component" value="Unassembled WGS sequence"/>
</dbReference>
<reference evidence="3 5" key="1">
    <citation type="submission" date="2016-10" db="EMBL/GenBank/DDBJ databases">
        <authorList>
            <person name="Varghese N."/>
            <person name="Submissions S."/>
        </authorList>
    </citation>
    <scope>NUCLEOTIDE SEQUENCE [LARGE SCALE GENOMIC DNA]</scope>
    <source>
        <strain evidence="3 5">CGMCC 1.7071</strain>
    </source>
</reference>
<evidence type="ECO:0000313" key="3">
    <source>
        <dbReference type="EMBL" id="SEP37438.1"/>
    </source>
</evidence>
<feature type="region of interest" description="Disordered" evidence="1">
    <location>
        <begin position="97"/>
        <end position="116"/>
    </location>
</feature>
<reference evidence="2" key="3">
    <citation type="submission" date="2016-10" db="EMBL/GenBank/DDBJ databases">
        <authorList>
            <person name="de Groot N.N."/>
        </authorList>
    </citation>
    <scope>NUCLEOTIDE SEQUENCE [LARGE SCALE GENOMIC DNA]</scope>
    <source>
        <strain evidence="2">CCBAU85039</strain>
    </source>
</reference>
<dbReference type="AlphaFoldDB" id="A0A1H8XDM0"/>